<keyword evidence="5 6" id="KW-0472">Membrane</keyword>
<dbReference type="Pfam" id="PF04117">
    <property type="entry name" value="Mpv17_PMP22"/>
    <property type="match status" value="1"/>
</dbReference>
<organism evidence="7 8">
    <name type="scientific">Romanomermis culicivorax</name>
    <name type="common">Nematode worm</name>
    <dbReference type="NCBI Taxonomy" id="13658"/>
    <lineage>
        <taxon>Eukaryota</taxon>
        <taxon>Metazoa</taxon>
        <taxon>Ecdysozoa</taxon>
        <taxon>Nematoda</taxon>
        <taxon>Enoplea</taxon>
        <taxon>Dorylaimia</taxon>
        <taxon>Mermithida</taxon>
        <taxon>Mermithoidea</taxon>
        <taxon>Mermithidae</taxon>
        <taxon>Romanomermis</taxon>
    </lineage>
</organism>
<dbReference type="GO" id="GO:0005739">
    <property type="term" value="C:mitochondrion"/>
    <property type="evidence" value="ECO:0007669"/>
    <property type="project" value="TreeGrafter"/>
</dbReference>
<keyword evidence="4 6" id="KW-1133">Transmembrane helix</keyword>
<dbReference type="OMA" id="CAPTMIG"/>
<evidence type="ECO:0000256" key="6">
    <source>
        <dbReference type="RuleBase" id="RU363053"/>
    </source>
</evidence>
<keyword evidence="3 6" id="KW-0812">Transmembrane</keyword>
<evidence type="ECO:0000256" key="5">
    <source>
        <dbReference type="ARBA" id="ARBA00023136"/>
    </source>
</evidence>
<comment type="similarity">
    <text evidence="2 6">Belongs to the peroxisomal membrane protein PXMP2/4 family.</text>
</comment>
<evidence type="ECO:0000256" key="1">
    <source>
        <dbReference type="ARBA" id="ARBA00004141"/>
    </source>
</evidence>
<evidence type="ECO:0000313" key="7">
    <source>
        <dbReference type="Proteomes" id="UP000887565"/>
    </source>
</evidence>
<name>A0A915KV82_ROMCU</name>
<dbReference type="PROSITE" id="PS51257">
    <property type="entry name" value="PROKAR_LIPOPROTEIN"/>
    <property type="match status" value="1"/>
</dbReference>
<evidence type="ECO:0000313" key="8">
    <source>
        <dbReference type="WBParaSite" id="nRc.2.0.1.t42841-RA"/>
    </source>
</evidence>
<sequence>MSKLRSYAKWIYDKAFGQHLLLTNTMASCCMMGLGDVVQQRIEFHYGDRNFHDWRRTGRMMTMGLILGPMVHSFYGFLDRYYKVTSGRTVLRKILWDQSTASPAFSFTFITGMAVLEGKTFGEGVREFRAKFPAIYLVDWCIWPPTQAINFYFLSPKFRAIYVYFVDIIWYTFNSYIKHKYNPKYDIPVSSFGVHDSASVHK</sequence>
<accession>A0A915KV82</accession>
<dbReference type="GO" id="GO:0016020">
    <property type="term" value="C:membrane"/>
    <property type="evidence" value="ECO:0007669"/>
    <property type="project" value="UniProtKB-SubCell"/>
</dbReference>
<evidence type="ECO:0000256" key="2">
    <source>
        <dbReference type="ARBA" id="ARBA00006824"/>
    </source>
</evidence>
<feature type="transmembrane region" description="Helical" evidence="6">
    <location>
        <begin position="160"/>
        <end position="177"/>
    </location>
</feature>
<dbReference type="GO" id="GO:0061668">
    <property type="term" value="P:mitochondrial ribosome assembly"/>
    <property type="evidence" value="ECO:0007669"/>
    <property type="project" value="TreeGrafter"/>
</dbReference>
<feature type="transmembrane region" description="Helical" evidence="6">
    <location>
        <begin position="20"/>
        <end position="39"/>
    </location>
</feature>
<protein>
    <submittedName>
        <fullName evidence="8">Mpv17-like protein 2</fullName>
    </submittedName>
</protein>
<dbReference type="AlphaFoldDB" id="A0A915KV82"/>
<reference evidence="8" key="1">
    <citation type="submission" date="2022-11" db="UniProtKB">
        <authorList>
            <consortium name="WormBaseParasite"/>
        </authorList>
    </citation>
    <scope>IDENTIFICATION</scope>
</reference>
<dbReference type="PANTHER" id="PTHR11266">
    <property type="entry name" value="PEROXISOMAL MEMBRANE PROTEIN 2, PXMP2 MPV17"/>
    <property type="match status" value="1"/>
</dbReference>
<dbReference type="Proteomes" id="UP000887565">
    <property type="component" value="Unplaced"/>
</dbReference>
<comment type="subcellular location">
    <subcellularLocation>
        <location evidence="1">Membrane</location>
        <topology evidence="1">Multi-pass membrane protein</topology>
    </subcellularLocation>
</comment>
<keyword evidence="7" id="KW-1185">Reference proteome</keyword>
<dbReference type="InterPro" id="IPR007248">
    <property type="entry name" value="Mpv17_PMP22"/>
</dbReference>
<feature type="transmembrane region" description="Helical" evidence="6">
    <location>
        <begin position="98"/>
        <end position="116"/>
    </location>
</feature>
<proteinExistence type="inferred from homology"/>
<evidence type="ECO:0000256" key="4">
    <source>
        <dbReference type="ARBA" id="ARBA00022989"/>
    </source>
</evidence>
<evidence type="ECO:0000256" key="3">
    <source>
        <dbReference type="ARBA" id="ARBA00022692"/>
    </source>
</evidence>
<dbReference type="PANTHER" id="PTHR11266:SF8">
    <property type="entry name" value="MPV17-LIKE PROTEIN 2"/>
    <property type="match status" value="1"/>
</dbReference>
<dbReference type="WBParaSite" id="nRc.2.0.1.t42841-RA">
    <property type="protein sequence ID" value="nRc.2.0.1.t42841-RA"/>
    <property type="gene ID" value="nRc.2.0.1.g42841"/>
</dbReference>
<feature type="transmembrane region" description="Helical" evidence="6">
    <location>
        <begin position="60"/>
        <end position="78"/>
    </location>
</feature>